<keyword evidence="8" id="KW-1185">Reference proteome</keyword>
<dbReference type="PANTHER" id="PTHR10869:SF246">
    <property type="entry name" value="TRANSMEMBRANE PROLYL 4-HYDROXYLASE"/>
    <property type="match status" value="1"/>
</dbReference>
<evidence type="ECO:0000256" key="3">
    <source>
        <dbReference type="ARBA" id="ARBA00022964"/>
    </source>
</evidence>
<dbReference type="Pfam" id="PF13640">
    <property type="entry name" value="2OG-FeII_Oxy_3"/>
    <property type="match status" value="1"/>
</dbReference>
<keyword evidence="5" id="KW-0408">Iron</keyword>
<dbReference type="EMBL" id="KU686210">
    <property type="protein sequence ID" value="AOV61632.1"/>
    <property type="molecule type" value="Genomic_DNA"/>
</dbReference>
<dbReference type="InterPro" id="IPR006620">
    <property type="entry name" value="Pro_4_hyd_alph"/>
</dbReference>
<dbReference type="GO" id="GO:0005506">
    <property type="term" value="F:iron ion binding"/>
    <property type="evidence" value="ECO:0007669"/>
    <property type="project" value="InterPro"/>
</dbReference>
<dbReference type="GO" id="GO:0016705">
    <property type="term" value="F:oxidoreductase activity, acting on paired donors, with incorporation or reduction of molecular oxygen"/>
    <property type="evidence" value="ECO:0007669"/>
    <property type="project" value="InterPro"/>
</dbReference>
<proteinExistence type="predicted"/>
<dbReference type="RefSeq" id="YP_009325148.1">
    <property type="nucleotide sequence ID" value="NC_031944.1"/>
</dbReference>
<dbReference type="InterPro" id="IPR044862">
    <property type="entry name" value="Pro_4_hyd_alph_FE2OG_OXY"/>
</dbReference>
<protein>
    <submittedName>
        <fullName evidence="7">2OG-Fe(II) oxygenase superfamily domain containing protein</fullName>
    </submittedName>
</protein>
<evidence type="ECO:0000256" key="4">
    <source>
        <dbReference type="ARBA" id="ARBA00023002"/>
    </source>
</evidence>
<gene>
    <name evidence="7" type="ORF">P090810_159</name>
</gene>
<evidence type="ECO:0000256" key="5">
    <source>
        <dbReference type="ARBA" id="ARBA00023004"/>
    </source>
</evidence>
<evidence type="ECO:0000256" key="1">
    <source>
        <dbReference type="ARBA" id="ARBA00001961"/>
    </source>
</evidence>
<accession>A0A1D8KSJ7</accession>
<dbReference type="PANTHER" id="PTHR10869">
    <property type="entry name" value="PROLYL 4-HYDROXYLASE ALPHA SUBUNIT"/>
    <property type="match status" value="1"/>
</dbReference>
<keyword evidence="4" id="KW-0560">Oxidoreductase</keyword>
<dbReference type="InterPro" id="IPR005123">
    <property type="entry name" value="Oxoglu/Fe-dep_dioxygenase_dom"/>
</dbReference>
<comment type="cofactor">
    <cofactor evidence="1">
        <name>L-ascorbate</name>
        <dbReference type="ChEBI" id="CHEBI:38290"/>
    </cofactor>
</comment>
<feature type="domain" description="Fe2OG dioxygenase" evidence="6">
    <location>
        <begin position="92"/>
        <end position="187"/>
    </location>
</feature>
<name>A0A1D8KSJ7_9CAUD</name>
<keyword evidence="3" id="KW-0223">Dioxygenase</keyword>
<dbReference type="OrthoDB" id="24122at10239"/>
<evidence type="ECO:0000256" key="2">
    <source>
        <dbReference type="ARBA" id="ARBA00022723"/>
    </source>
</evidence>
<dbReference type="GeneID" id="30310112"/>
<dbReference type="Gene3D" id="2.60.120.620">
    <property type="entry name" value="q2cbj1_9rhob like domain"/>
    <property type="match status" value="1"/>
</dbReference>
<dbReference type="GO" id="GO:0031418">
    <property type="term" value="F:L-ascorbic acid binding"/>
    <property type="evidence" value="ECO:0007669"/>
    <property type="project" value="InterPro"/>
</dbReference>
<evidence type="ECO:0000259" key="6">
    <source>
        <dbReference type="PROSITE" id="PS51471"/>
    </source>
</evidence>
<organism evidence="7 8">
    <name type="scientific">Synechococcus phage S-WAM1</name>
    <dbReference type="NCBI Taxonomy" id="1815521"/>
    <lineage>
        <taxon>Viruses</taxon>
        <taxon>Duplodnaviria</taxon>
        <taxon>Heunggongvirae</taxon>
        <taxon>Uroviricota</taxon>
        <taxon>Caudoviricetes</taxon>
        <taxon>Pantevenvirales</taxon>
        <taxon>Kyanoviridae</taxon>
        <taxon>Sokavirus</taxon>
        <taxon>Sokavirus swam1</taxon>
    </lineage>
</organism>
<dbReference type="SMART" id="SM00702">
    <property type="entry name" value="P4Hc"/>
    <property type="match status" value="1"/>
</dbReference>
<keyword evidence="2" id="KW-0479">Metal-binding</keyword>
<dbReference type="GO" id="GO:0051213">
    <property type="term" value="F:dioxygenase activity"/>
    <property type="evidence" value="ECO:0007669"/>
    <property type="project" value="UniProtKB-KW"/>
</dbReference>
<dbReference type="Proteomes" id="UP000204364">
    <property type="component" value="Segment"/>
</dbReference>
<sequence>MEPNFYIRTYDNVLDDNLCKNILELCRDTDFERWERQGRPQFSQFNITEYAQDNLSSGWAKVHNRLIEAIKEVSERYMEDTNCRENWPFENTLEQVRLKKYSVSEDDRFDLHADVGNHDSARRFLALFFYLNDVDEGGETEFPDRDLKIKPERGKCLLFPPTWTYPHAGLVPVSNDKYIVGTYLHYI</sequence>
<reference evidence="7 8" key="1">
    <citation type="journal article" date="2016" name="Virology">
        <title>The genomic content and context of auxiliary metabolic genes in marine cyanomyoviruses.</title>
        <authorList>
            <person name="Crummett L.T."/>
            <person name="Puxty R.J."/>
            <person name="Weihe C."/>
            <person name="Marston M.F."/>
            <person name="Martiny J.B."/>
        </authorList>
    </citation>
    <scope>NUCLEOTIDE SEQUENCE [LARGE SCALE GENOMIC DNA]</scope>
    <source>
        <strain evidence="7">0810PA09</strain>
    </source>
</reference>
<dbReference type="InterPro" id="IPR045054">
    <property type="entry name" value="P4HA-like"/>
</dbReference>
<evidence type="ECO:0000313" key="8">
    <source>
        <dbReference type="Proteomes" id="UP000204364"/>
    </source>
</evidence>
<dbReference type="KEGG" id="vg:30310112"/>
<dbReference type="PROSITE" id="PS51471">
    <property type="entry name" value="FE2OG_OXY"/>
    <property type="match status" value="1"/>
</dbReference>
<evidence type="ECO:0000313" key="7">
    <source>
        <dbReference type="EMBL" id="AOV61632.1"/>
    </source>
</evidence>